<organism evidence="1">
    <name type="scientific">Sesamum radiatum</name>
    <name type="common">Black benniseed</name>
    <dbReference type="NCBI Taxonomy" id="300843"/>
    <lineage>
        <taxon>Eukaryota</taxon>
        <taxon>Viridiplantae</taxon>
        <taxon>Streptophyta</taxon>
        <taxon>Embryophyta</taxon>
        <taxon>Tracheophyta</taxon>
        <taxon>Spermatophyta</taxon>
        <taxon>Magnoliopsida</taxon>
        <taxon>eudicotyledons</taxon>
        <taxon>Gunneridae</taxon>
        <taxon>Pentapetalae</taxon>
        <taxon>asterids</taxon>
        <taxon>lamiids</taxon>
        <taxon>Lamiales</taxon>
        <taxon>Pedaliaceae</taxon>
        <taxon>Sesamum</taxon>
    </lineage>
</organism>
<dbReference type="Pfam" id="PF02992">
    <property type="entry name" value="Transposase_21"/>
    <property type="match status" value="1"/>
</dbReference>
<evidence type="ECO:0000313" key="1">
    <source>
        <dbReference type="EMBL" id="KAL0442095.1"/>
    </source>
</evidence>
<dbReference type="PANTHER" id="PTHR10775:SF188">
    <property type="entry name" value="TRANSPOSASE-ASSOCIATED DOMAIN-CONTAINING PROTEIN"/>
    <property type="match status" value="1"/>
</dbReference>
<protein>
    <submittedName>
        <fullName evidence="1">Uncharacterized protein</fullName>
    </submittedName>
</protein>
<proteinExistence type="predicted"/>
<reference evidence="1" key="1">
    <citation type="submission" date="2020-06" db="EMBL/GenBank/DDBJ databases">
        <authorList>
            <person name="Li T."/>
            <person name="Hu X."/>
            <person name="Zhang T."/>
            <person name="Song X."/>
            <person name="Zhang H."/>
            <person name="Dai N."/>
            <person name="Sheng W."/>
            <person name="Hou X."/>
            <person name="Wei L."/>
        </authorList>
    </citation>
    <scope>NUCLEOTIDE SEQUENCE</scope>
    <source>
        <strain evidence="1">G02</strain>
        <tissue evidence="1">Leaf</tissue>
    </source>
</reference>
<dbReference type="InterPro" id="IPR004242">
    <property type="entry name" value="Transposase_21"/>
</dbReference>
<dbReference type="PANTHER" id="PTHR10775">
    <property type="entry name" value="OS08G0208400 PROTEIN"/>
    <property type="match status" value="1"/>
</dbReference>
<name>A0AAW2WPP2_SESRA</name>
<dbReference type="AlphaFoldDB" id="A0AAW2WPP2"/>
<dbReference type="EMBL" id="JACGWJ010000001">
    <property type="protein sequence ID" value="KAL0442095.1"/>
    <property type="molecule type" value="Genomic_DNA"/>
</dbReference>
<comment type="caution">
    <text evidence="1">The sequence shown here is derived from an EMBL/GenBank/DDBJ whole genome shotgun (WGS) entry which is preliminary data.</text>
</comment>
<accession>A0AAW2WPP2</accession>
<gene>
    <name evidence="1" type="ORF">Sradi_0148400</name>
</gene>
<reference evidence="1" key="2">
    <citation type="journal article" date="2024" name="Plant">
        <title>Genomic evolution and insights into agronomic trait innovations of Sesamum species.</title>
        <authorList>
            <person name="Miao H."/>
            <person name="Wang L."/>
            <person name="Qu L."/>
            <person name="Liu H."/>
            <person name="Sun Y."/>
            <person name="Le M."/>
            <person name="Wang Q."/>
            <person name="Wei S."/>
            <person name="Zheng Y."/>
            <person name="Lin W."/>
            <person name="Duan Y."/>
            <person name="Cao H."/>
            <person name="Xiong S."/>
            <person name="Wang X."/>
            <person name="Wei L."/>
            <person name="Li C."/>
            <person name="Ma Q."/>
            <person name="Ju M."/>
            <person name="Zhao R."/>
            <person name="Li G."/>
            <person name="Mu C."/>
            <person name="Tian Q."/>
            <person name="Mei H."/>
            <person name="Zhang T."/>
            <person name="Gao T."/>
            <person name="Zhang H."/>
        </authorList>
    </citation>
    <scope>NUCLEOTIDE SEQUENCE</scope>
    <source>
        <strain evidence="1">G02</strain>
    </source>
</reference>
<sequence length="75" mass="8902">MASGWNTAGAMGCPVCMEYTHAFYLQDGRKACYFDYHRQFLSPEHPYCRNKKAFTKNRVEKKVAHLRLMRKQIRD</sequence>